<dbReference type="GO" id="GO:0016491">
    <property type="term" value="F:oxidoreductase activity"/>
    <property type="evidence" value="ECO:0007669"/>
    <property type="project" value="UniProtKB-KW"/>
</dbReference>
<dbReference type="PANTHER" id="PTHR42973:SF39">
    <property type="entry name" value="FAD-BINDING PCMH-TYPE DOMAIN-CONTAINING PROTEIN"/>
    <property type="match status" value="1"/>
</dbReference>
<dbReference type="InterPro" id="IPR006094">
    <property type="entry name" value="Oxid_FAD_bind_N"/>
</dbReference>
<dbReference type="RefSeq" id="WP_094476510.1">
    <property type="nucleotide sequence ID" value="NZ_NOZR01000002.1"/>
</dbReference>
<evidence type="ECO:0000256" key="4">
    <source>
        <dbReference type="ARBA" id="ARBA00022827"/>
    </source>
</evidence>
<name>A0A255DZ30_9MYCO</name>
<dbReference type="PANTHER" id="PTHR42973">
    <property type="entry name" value="BINDING OXIDOREDUCTASE, PUTATIVE (AFU_ORTHOLOGUE AFUA_1G17690)-RELATED"/>
    <property type="match status" value="1"/>
</dbReference>
<dbReference type="Gene3D" id="3.30.43.10">
    <property type="entry name" value="Uridine Diphospho-n-acetylenolpyruvylglucosamine Reductase, domain 2"/>
    <property type="match status" value="1"/>
</dbReference>
<dbReference type="InterPro" id="IPR006093">
    <property type="entry name" value="Oxy_OxRdtase_FAD_BS"/>
</dbReference>
<comment type="caution">
    <text evidence="7">The sequence shown here is derived from an EMBL/GenBank/DDBJ whole genome shotgun (WGS) entry which is preliminary data.</text>
</comment>
<evidence type="ECO:0000259" key="6">
    <source>
        <dbReference type="PROSITE" id="PS51387"/>
    </source>
</evidence>
<organism evidence="7 8">
    <name type="scientific">Mycolicibacterium sphagni</name>
    <dbReference type="NCBI Taxonomy" id="1786"/>
    <lineage>
        <taxon>Bacteria</taxon>
        <taxon>Bacillati</taxon>
        <taxon>Actinomycetota</taxon>
        <taxon>Actinomycetes</taxon>
        <taxon>Mycobacteriales</taxon>
        <taxon>Mycobacteriaceae</taxon>
        <taxon>Mycolicibacterium</taxon>
    </lineage>
</organism>
<dbReference type="PROSITE" id="PS51257">
    <property type="entry name" value="PROKAR_LIPOPROTEIN"/>
    <property type="match status" value="1"/>
</dbReference>
<dbReference type="InterPro" id="IPR050416">
    <property type="entry name" value="FAD-linked_Oxidoreductase"/>
</dbReference>
<comment type="similarity">
    <text evidence="2">Belongs to the oxygen-dependent FAD-linked oxidoreductase family.</text>
</comment>
<dbReference type="PROSITE" id="PS00862">
    <property type="entry name" value="OX2_COVAL_FAD"/>
    <property type="match status" value="1"/>
</dbReference>
<sequence>MSGEISRQAFVRRALGGLAGTALLGSCRSVTPTAVSGPALPDWTALGGQLDGGLMLPSSSDYAAAKGVFNTRFSGSTPVAVVTVASLSDVQKAVAFAATNNIGISVRSGGHSYLGASALDGTLVLDLRRLPKPVDTGGDVVTLAPAADLDSVQTQLAARGRSIPSGSCPTVGVAGLTLGGGLGSDARLRGLTCDTLQSASLVLPSGDVVTASAQDHDDLFWALRGGGGGNIGVVTSLTFRTCPTTDRDVATLTFPMESASAVITGWHGWLSAAPRDIWGMVNITAGDGPGRCTVILATPPGTGASVAGQMLTTTGLSASSTRTQTLSRLEFVHYFEGGDAAKVPRAFVAGSDIIGEMSSAAADSIVAAMSAWPDSAGSATAVVESLSGAVSDVEPAGSAFPWRRQAASVQWYTEAAPDTANMWLAAAHQTLGSTSAGGYINYPEAGDPLSRYLGPNLQRFNAIRQKYDPNGLIRSGIGG</sequence>
<dbReference type="AlphaFoldDB" id="A0A255DZ30"/>
<dbReference type="PROSITE" id="PS51387">
    <property type="entry name" value="FAD_PCMH"/>
    <property type="match status" value="1"/>
</dbReference>
<evidence type="ECO:0000256" key="1">
    <source>
        <dbReference type="ARBA" id="ARBA00001974"/>
    </source>
</evidence>
<evidence type="ECO:0000256" key="3">
    <source>
        <dbReference type="ARBA" id="ARBA00022630"/>
    </source>
</evidence>
<protein>
    <submittedName>
        <fullName evidence="7">FAD-linked oxidoreductase</fullName>
    </submittedName>
</protein>
<evidence type="ECO:0000256" key="2">
    <source>
        <dbReference type="ARBA" id="ARBA00005466"/>
    </source>
</evidence>
<keyword evidence="3" id="KW-0285">Flavoprotein</keyword>
<dbReference type="SUPFAM" id="SSF56176">
    <property type="entry name" value="FAD-binding/transporter-associated domain-like"/>
    <property type="match status" value="1"/>
</dbReference>
<dbReference type="Gene3D" id="3.40.462.20">
    <property type="match status" value="1"/>
</dbReference>
<reference evidence="7 8" key="1">
    <citation type="submission" date="2017-07" db="EMBL/GenBank/DDBJ databases">
        <title>The new phylogeny of genus Mycobacterium.</title>
        <authorList>
            <person name="Tortoli E."/>
            <person name="Trovato A."/>
            <person name="Cirillo D.M."/>
        </authorList>
    </citation>
    <scope>NUCLEOTIDE SEQUENCE [LARGE SCALE GENOMIC DNA]</scope>
    <source>
        <strain evidence="7 8">ATCC 33027</strain>
    </source>
</reference>
<feature type="domain" description="FAD-binding PCMH-type" evidence="6">
    <location>
        <begin position="74"/>
        <end position="244"/>
    </location>
</feature>
<accession>A0A255DZ30</accession>
<keyword evidence="4" id="KW-0274">FAD</keyword>
<dbReference type="InterPro" id="IPR016169">
    <property type="entry name" value="FAD-bd_PCMH_sub2"/>
</dbReference>
<evidence type="ECO:0000313" key="8">
    <source>
        <dbReference type="Proteomes" id="UP000216063"/>
    </source>
</evidence>
<comment type="cofactor">
    <cofactor evidence="1">
        <name>FAD</name>
        <dbReference type="ChEBI" id="CHEBI:57692"/>
    </cofactor>
</comment>
<evidence type="ECO:0000256" key="5">
    <source>
        <dbReference type="ARBA" id="ARBA00023002"/>
    </source>
</evidence>
<dbReference type="Gene3D" id="3.30.465.10">
    <property type="match status" value="1"/>
</dbReference>
<dbReference type="InterPro" id="IPR016167">
    <property type="entry name" value="FAD-bd_PCMH_sub1"/>
</dbReference>
<dbReference type="InterPro" id="IPR016166">
    <property type="entry name" value="FAD-bd_PCMH"/>
</dbReference>
<dbReference type="OrthoDB" id="9775082at2"/>
<keyword evidence="8" id="KW-1185">Reference proteome</keyword>
<dbReference type="Proteomes" id="UP000216063">
    <property type="component" value="Unassembled WGS sequence"/>
</dbReference>
<dbReference type="InterPro" id="IPR036318">
    <property type="entry name" value="FAD-bd_PCMH-like_sf"/>
</dbReference>
<evidence type="ECO:0000313" key="7">
    <source>
        <dbReference type="EMBL" id="OYN82362.1"/>
    </source>
</evidence>
<dbReference type="Pfam" id="PF01565">
    <property type="entry name" value="FAD_binding_4"/>
    <property type="match status" value="1"/>
</dbReference>
<proteinExistence type="inferred from homology"/>
<gene>
    <name evidence="7" type="ORF">CG716_03665</name>
</gene>
<dbReference type="GO" id="GO:0071949">
    <property type="term" value="F:FAD binding"/>
    <property type="evidence" value="ECO:0007669"/>
    <property type="project" value="InterPro"/>
</dbReference>
<keyword evidence="5" id="KW-0560">Oxidoreductase</keyword>
<dbReference type="EMBL" id="NOZR01000002">
    <property type="protein sequence ID" value="OYN82362.1"/>
    <property type="molecule type" value="Genomic_DNA"/>
</dbReference>